<proteinExistence type="predicted"/>
<accession>A0ABV6N7K9</accession>
<dbReference type="RefSeq" id="WP_273940754.1">
    <property type="nucleotide sequence ID" value="NZ_CP097263.1"/>
</dbReference>
<comment type="caution">
    <text evidence="1">The sequence shown here is derived from an EMBL/GenBank/DDBJ whole genome shotgun (WGS) entry which is preliminary data.</text>
</comment>
<evidence type="ECO:0000313" key="1">
    <source>
        <dbReference type="EMBL" id="MFC0548588.1"/>
    </source>
</evidence>
<reference evidence="1 2" key="1">
    <citation type="submission" date="2024-09" db="EMBL/GenBank/DDBJ databases">
        <authorList>
            <person name="Sun Q."/>
            <person name="Mori K."/>
        </authorList>
    </citation>
    <scope>NUCLEOTIDE SEQUENCE [LARGE SCALE GENOMIC DNA]</scope>
    <source>
        <strain evidence="1 2">TBRC 1432</strain>
    </source>
</reference>
<name>A0ABV6N7K9_9PSEU</name>
<gene>
    <name evidence="1" type="ORF">ACFFH7_44275</name>
</gene>
<organism evidence="1 2">
    <name type="scientific">Kutzneria chonburiensis</name>
    <dbReference type="NCBI Taxonomy" id="1483604"/>
    <lineage>
        <taxon>Bacteria</taxon>
        <taxon>Bacillati</taxon>
        <taxon>Actinomycetota</taxon>
        <taxon>Actinomycetes</taxon>
        <taxon>Pseudonocardiales</taxon>
        <taxon>Pseudonocardiaceae</taxon>
        <taxon>Kutzneria</taxon>
    </lineage>
</organism>
<sequence length="47" mass="5185">MADKTVADQPRPIPDEPELLLPRGWADAFLGRLADGEEEPNVLRGLD</sequence>
<dbReference type="Proteomes" id="UP001589810">
    <property type="component" value="Unassembled WGS sequence"/>
</dbReference>
<keyword evidence="2" id="KW-1185">Reference proteome</keyword>
<dbReference type="EMBL" id="JBHLUD010000017">
    <property type="protein sequence ID" value="MFC0548588.1"/>
    <property type="molecule type" value="Genomic_DNA"/>
</dbReference>
<evidence type="ECO:0000313" key="2">
    <source>
        <dbReference type="Proteomes" id="UP001589810"/>
    </source>
</evidence>
<protein>
    <submittedName>
        <fullName evidence="1">Uncharacterized protein</fullName>
    </submittedName>
</protein>